<dbReference type="AlphaFoldDB" id="A0A9X3T551"/>
<organism evidence="1 2">
    <name type="scientific">Glycomyces luteolus</name>
    <dbReference type="NCBI Taxonomy" id="2670330"/>
    <lineage>
        <taxon>Bacteria</taxon>
        <taxon>Bacillati</taxon>
        <taxon>Actinomycetota</taxon>
        <taxon>Actinomycetes</taxon>
        <taxon>Glycomycetales</taxon>
        <taxon>Glycomycetaceae</taxon>
        <taxon>Glycomyces</taxon>
    </lineage>
</organism>
<evidence type="ECO:0000313" key="1">
    <source>
        <dbReference type="EMBL" id="MDA1361795.1"/>
    </source>
</evidence>
<reference evidence="1" key="1">
    <citation type="submission" date="2022-12" db="EMBL/GenBank/DDBJ databases">
        <title>Gycomyces niveus sp.nov.,a novel actinomycete isolated from soil in Shouguan.</title>
        <authorList>
            <person name="Yang X."/>
        </authorList>
    </citation>
    <scope>NUCLEOTIDE SEQUENCE</scope>
    <source>
        <strain evidence="1">NEAU-A15</strain>
    </source>
</reference>
<dbReference type="Proteomes" id="UP001146067">
    <property type="component" value="Unassembled WGS sequence"/>
</dbReference>
<keyword evidence="2" id="KW-1185">Reference proteome</keyword>
<proteinExistence type="predicted"/>
<dbReference type="EMBL" id="JAPZVP010000016">
    <property type="protein sequence ID" value="MDA1361795.1"/>
    <property type="molecule type" value="Genomic_DNA"/>
</dbReference>
<protein>
    <submittedName>
        <fullName evidence="1">Uncharacterized protein</fullName>
    </submittedName>
</protein>
<evidence type="ECO:0000313" key="2">
    <source>
        <dbReference type="Proteomes" id="UP001146067"/>
    </source>
</evidence>
<name>A0A9X3T551_9ACTN</name>
<sequence length="143" mass="15363">MADRNPDEVALLTAMITKGSENPKSIAARIGPARTYALAGSALAVAAERRFPTGSTYAEVAAYSKGLADRFPNAAELLKPTVVEAMIRSGRGEEGLLDGLDVSLVRQLLLMLPYALMTDLELSAVDKESFIDEVIEMTDEESE</sequence>
<dbReference type="RefSeq" id="WP_270111828.1">
    <property type="nucleotide sequence ID" value="NZ_JAPZVP010000016.1"/>
</dbReference>
<gene>
    <name evidence="1" type="ORF">O1R50_19360</name>
</gene>
<accession>A0A9X3T551</accession>
<comment type="caution">
    <text evidence="1">The sequence shown here is derived from an EMBL/GenBank/DDBJ whole genome shotgun (WGS) entry which is preliminary data.</text>
</comment>